<reference evidence="2" key="2">
    <citation type="submission" date="2012-06" db="EMBL/GenBank/DDBJ databases">
        <authorList>
            <person name="Yu Y."/>
            <person name="Currie J."/>
            <person name="Lomeli R."/>
            <person name="Angelova A."/>
            <person name="Collura K."/>
            <person name="Wissotski M."/>
            <person name="Campos D."/>
            <person name="Kudrna D."/>
            <person name="Golser W."/>
            <person name="Ashely E."/>
            <person name="Descour A."/>
            <person name="Fernandes J."/>
            <person name="Soderlund C."/>
            <person name="Walbot V."/>
        </authorList>
    </citation>
    <scope>NUCLEOTIDE SEQUENCE</scope>
    <source>
        <strain evidence="2">B73</strain>
    </source>
</reference>
<feature type="compositionally biased region" description="Basic and acidic residues" evidence="1">
    <location>
        <begin position="39"/>
        <end position="62"/>
    </location>
</feature>
<proteinExistence type="evidence at transcript level"/>
<feature type="compositionally biased region" description="Polar residues" evidence="1">
    <location>
        <begin position="121"/>
        <end position="133"/>
    </location>
</feature>
<feature type="compositionally biased region" description="Basic and acidic residues" evidence="1">
    <location>
        <begin position="135"/>
        <end position="161"/>
    </location>
</feature>
<evidence type="ECO:0000313" key="2">
    <source>
        <dbReference type="EMBL" id="ACR34607.1"/>
    </source>
</evidence>
<feature type="compositionally biased region" description="Basic and acidic residues" evidence="1">
    <location>
        <begin position="68"/>
        <end position="97"/>
    </location>
</feature>
<sequence length="161" mass="17797">MTERARGGTSSKLDGDSTQARLGKRRGGGVGQGVQAARARKEQREIRAEQRELQRRWAMSRERLRKVLHGEGRGRTEEAELEFRAEARSRSGRRQDSRPGGPFHGAEQQAEREGLGLGVSWASTGTTGKQSSMDPVEKKTHAEKGPRPESSHESKLRAARA</sequence>
<feature type="compositionally biased region" description="Polar residues" evidence="1">
    <location>
        <begin position="8"/>
        <end position="19"/>
    </location>
</feature>
<dbReference type="HOGENOM" id="CLU_1646183_0_0_1"/>
<protein>
    <submittedName>
        <fullName evidence="2">Uncharacterized protein</fullName>
    </submittedName>
</protein>
<dbReference type="EMBL" id="BT084254">
    <property type="protein sequence ID" value="ACR34607.1"/>
    <property type="molecule type" value="mRNA"/>
</dbReference>
<dbReference type="KEGG" id="zma:100384805"/>
<accession>C4J0A7</accession>
<dbReference type="AlphaFoldDB" id="C4J0A7"/>
<evidence type="ECO:0000256" key="1">
    <source>
        <dbReference type="SAM" id="MobiDB-lite"/>
    </source>
</evidence>
<feature type="region of interest" description="Disordered" evidence="1">
    <location>
        <begin position="1"/>
        <end position="161"/>
    </location>
</feature>
<name>C4J0A7_MAIZE</name>
<organism evidence="2">
    <name type="scientific">Zea mays</name>
    <name type="common">Maize</name>
    <dbReference type="NCBI Taxonomy" id="4577"/>
    <lineage>
        <taxon>Eukaryota</taxon>
        <taxon>Viridiplantae</taxon>
        <taxon>Streptophyta</taxon>
        <taxon>Embryophyta</taxon>
        <taxon>Tracheophyta</taxon>
        <taxon>Spermatophyta</taxon>
        <taxon>Magnoliopsida</taxon>
        <taxon>Liliopsida</taxon>
        <taxon>Poales</taxon>
        <taxon>Poaceae</taxon>
        <taxon>PACMAD clade</taxon>
        <taxon>Panicoideae</taxon>
        <taxon>Andropogonodae</taxon>
        <taxon>Andropogoneae</taxon>
        <taxon>Tripsacinae</taxon>
        <taxon>Zea</taxon>
    </lineage>
</organism>
<reference evidence="2" key="1">
    <citation type="journal article" date="2009" name="PLoS Genet.">
        <title>Sequencing, mapping, and analysis of 27,455 maize full-length cDNAs.</title>
        <authorList>
            <person name="Soderlund C."/>
            <person name="Descour A."/>
            <person name="Kudrna D."/>
            <person name="Bomhoff M."/>
            <person name="Boyd L."/>
            <person name="Currie J."/>
            <person name="Angelova A."/>
            <person name="Collura K."/>
            <person name="Wissotski M."/>
            <person name="Ashley E."/>
            <person name="Morrow D."/>
            <person name="Fernandes J."/>
            <person name="Walbot V."/>
            <person name="Yu Y."/>
        </authorList>
    </citation>
    <scope>NUCLEOTIDE SEQUENCE</scope>
    <source>
        <strain evidence="2">B73</strain>
    </source>
</reference>